<reference evidence="2 3" key="1">
    <citation type="submission" date="2015-03" db="EMBL/GenBank/DDBJ databases">
        <title>Draft genome of the nematode, Opisthorchis viverrini.</title>
        <authorList>
            <person name="Mitreva M."/>
        </authorList>
    </citation>
    <scope>NUCLEOTIDE SEQUENCE [LARGE SCALE GENOMIC DNA]</scope>
    <source>
        <strain evidence="2">Khon Kaen</strain>
    </source>
</reference>
<dbReference type="AlphaFoldDB" id="A0A1S8WUE8"/>
<organism evidence="2 3">
    <name type="scientific">Opisthorchis viverrini</name>
    <name type="common">Southeast Asian liver fluke</name>
    <dbReference type="NCBI Taxonomy" id="6198"/>
    <lineage>
        <taxon>Eukaryota</taxon>
        <taxon>Metazoa</taxon>
        <taxon>Spiralia</taxon>
        <taxon>Lophotrochozoa</taxon>
        <taxon>Platyhelminthes</taxon>
        <taxon>Trematoda</taxon>
        <taxon>Digenea</taxon>
        <taxon>Opisthorchiida</taxon>
        <taxon>Opisthorchiata</taxon>
        <taxon>Opisthorchiidae</taxon>
        <taxon>Opisthorchis</taxon>
    </lineage>
</organism>
<protein>
    <submittedName>
        <fullName evidence="2">Uncharacterized protein</fullName>
    </submittedName>
</protein>
<dbReference type="EMBL" id="KV894564">
    <property type="protein sequence ID" value="OON18076.1"/>
    <property type="molecule type" value="Genomic_DNA"/>
</dbReference>
<name>A0A1S8WUE8_OPIVI</name>
<feature type="signal peptide" evidence="1">
    <location>
        <begin position="1"/>
        <end position="15"/>
    </location>
</feature>
<feature type="non-terminal residue" evidence="2">
    <location>
        <position position="150"/>
    </location>
</feature>
<dbReference type="Proteomes" id="UP000243686">
    <property type="component" value="Unassembled WGS sequence"/>
</dbReference>
<feature type="chain" id="PRO_5013204568" evidence="1">
    <location>
        <begin position="16"/>
        <end position="150"/>
    </location>
</feature>
<sequence>MDMIIFVLFLGYLQIFNLNLPNLTPILPSQVPQRDIRRLSLMAIPFTHSSISTISRSSEPIFTTHCCSTDYFRQPFRIPIHQMCPQHLLLLADDTMYFFHLAWHLFTNTRDYRCFPKTNFFHLLWGHQSLLLSHLGRFCAMFWASSLDWM</sequence>
<evidence type="ECO:0000313" key="3">
    <source>
        <dbReference type="Proteomes" id="UP000243686"/>
    </source>
</evidence>
<accession>A0A1S8WUE8</accession>
<keyword evidence="1" id="KW-0732">Signal</keyword>
<proteinExistence type="predicted"/>
<evidence type="ECO:0000313" key="2">
    <source>
        <dbReference type="EMBL" id="OON18076.1"/>
    </source>
</evidence>
<evidence type="ECO:0000256" key="1">
    <source>
        <dbReference type="SAM" id="SignalP"/>
    </source>
</evidence>
<gene>
    <name evidence="2" type="ORF">X801_06075</name>
</gene>
<keyword evidence="3" id="KW-1185">Reference proteome</keyword>